<dbReference type="EMBL" id="JBGMDY010000003">
    <property type="protein sequence ID" value="KAL2341376.1"/>
    <property type="molecule type" value="Genomic_DNA"/>
</dbReference>
<dbReference type="Proteomes" id="UP001603857">
    <property type="component" value="Unassembled WGS sequence"/>
</dbReference>
<organism evidence="1 2">
    <name type="scientific">Flemingia macrophylla</name>
    <dbReference type="NCBI Taxonomy" id="520843"/>
    <lineage>
        <taxon>Eukaryota</taxon>
        <taxon>Viridiplantae</taxon>
        <taxon>Streptophyta</taxon>
        <taxon>Embryophyta</taxon>
        <taxon>Tracheophyta</taxon>
        <taxon>Spermatophyta</taxon>
        <taxon>Magnoliopsida</taxon>
        <taxon>eudicotyledons</taxon>
        <taxon>Gunneridae</taxon>
        <taxon>Pentapetalae</taxon>
        <taxon>rosids</taxon>
        <taxon>fabids</taxon>
        <taxon>Fabales</taxon>
        <taxon>Fabaceae</taxon>
        <taxon>Papilionoideae</taxon>
        <taxon>50 kb inversion clade</taxon>
        <taxon>NPAAA clade</taxon>
        <taxon>indigoferoid/millettioid clade</taxon>
        <taxon>Phaseoleae</taxon>
        <taxon>Flemingia</taxon>
    </lineage>
</organism>
<protein>
    <submittedName>
        <fullName evidence="1">Uncharacterized protein</fullName>
    </submittedName>
</protein>
<dbReference type="AlphaFoldDB" id="A0ABD1MZW6"/>
<sequence>MALVMRRRHEENVLFIWAFSKQSSLTLIIFGSLSRQFALILQHLASIGAHRHIMFHSFSSVKLNFPVNSYDF</sequence>
<gene>
    <name evidence="1" type="ORF">Fmac_009316</name>
</gene>
<reference evidence="1 2" key="1">
    <citation type="submission" date="2024-08" db="EMBL/GenBank/DDBJ databases">
        <title>Insights into the chromosomal genome structure of Flemingia macrophylla.</title>
        <authorList>
            <person name="Ding Y."/>
            <person name="Zhao Y."/>
            <person name="Bi W."/>
            <person name="Wu M."/>
            <person name="Zhao G."/>
            <person name="Gong Y."/>
            <person name="Li W."/>
            <person name="Zhang P."/>
        </authorList>
    </citation>
    <scope>NUCLEOTIDE SEQUENCE [LARGE SCALE GENOMIC DNA]</scope>
    <source>
        <strain evidence="1">DYQJB</strain>
        <tissue evidence="1">Leaf</tissue>
    </source>
</reference>
<evidence type="ECO:0000313" key="2">
    <source>
        <dbReference type="Proteomes" id="UP001603857"/>
    </source>
</evidence>
<accession>A0ABD1MZW6</accession>
<proteinExistence type="predicted"/>
<keyword evidence="2" id="KW-1185">Reference proteome</keyword>
<evidence type="ECO:0000313" key="1">
    <source>
        <dbReference type="EMBL" id="KAL2341376.1"/>
    </source>
</evidence>
<comment type="caution">
    <text evidence="1">The sequence shown here is derived from an EMBL/GenBank/DDBJ whole genome shotgun (WGS) entry which is preliminary data.</text>
</comment>
<name>A0ABD1MZW6_9FABA</name>